<evidence type="ECO:0000313" key="2">
    <source>
        <dbReference type="Proteomes" id="UP000199317"/>
    </source>
</evidence>
<evidence type="ECO:0000313" key="1">
    <source>
        <dbReference type="EMBL" id="SDP23505.1"/>
    </source>
</evidence>
<dbReference type="AlphaFoldDB" id="A0A1H0R296"/>
<keyword evidence="2" id="KW-1185">Reference proteome</keyword>
<sequence>MNFSERLKQLPSVAHLSALHLLGPDGGIAATLENKPGQAGSLAVYHALGQLYGGRITPAAAALGLEWYAEHTADAQAHPGKHPNIDRLVEWAKGDVAYGVRLVPAVSS</sequence>
<accession>A0A1H0R296</accession>
<dbReference type="RefSeq" id="WP_092833974.1">
    <property type="nucleotide sequence ID" value="NZ_CP028290.1"/>
</dbReference>
<dbReference type="Pfam" id="PF10084">
    <property type="entry name" value="DUF2322"/>
    <property type="match status" value="1"/>
</dbReference>
<dbReference type="Proteomes" id="UP000199317">
    <property type="component" value="Unassembled WGS sequence"/>
</dbReference>
<reference evidence="2" key="1">
    <citation type="submission" date="2016-10" db="EMBL/GenBank/DDBJ databases">
        <authorList>
            <person name="Varghese N."/>
            <person name="Submissions S."/>
        </authorList>
    </citation>
    <scope>NUCLEOTIDE SEQUENCE [LARGE SCALE GENOMIC DNA]</scope>
    <source>
        <strain evidence="2">DSM 17101</strain>
    </source>
</reference>
<proteinExistence type="predicted"/>
<protein>
    <recommendedName>
        <fullName evidence="3">DUF2322 family protein</fullName>
    </recommendedName>
</protein>
<dbReference type="PIRSF" id="PIRSF019302">
    <property type="entry name" value="UCP019302"/>
    <property type="match status" value="1"/>
</dbReference>
<dbReference type="EMBL" id="FNJL01000009">
    <property type="protein sequence ID" value="SDP23505.1"/>
    <property type="molecule type" value="Genomic_DNA"/>
</dbReference>
<name>A0A1H0R296_9BURK</name>
<gene>
    <name evidence="1" type="ORF">SAMN04489708_109107</name>
</gene>
<organism evidence="1 2">
    <name type="scientific">Paracidovorax cattleyae</name>
    <dbReference type="NCBI Taxonomy" id="80868"/>
    <lineage>
        <taxon>Bacteria</taxon>
        <taxon>Pseudomonadati</taxon>
        <taxon>Pseudomonadota</taxon>
        <taxon>Betaproteobacteria</taxon>
        <taxon>Burkholderiales</taxon>
        <taxon>Comamonadaceae</taxon>
        <taxon>Paracidovorax</taxon>
    </lineage>
</organism>
<evidence type="ECO:0008006" key="3">
    <source>
        <dbReference type="Google" id="ProtNLM"/>
    </source>
</evidence>
<dbReference type="OrthoDB" id="7596112at2"/>
<dbReference type="InterPro" id="IPR016755">
    <property type="entry name" value="UCP019302"/>
</dbReference>